<accession>A0A026VUF7</accession>
<evidence type="ECO:0000313" key="2">
    <source>
        <dbReference type="Proteomes" id="UP000053097"/>
    </source>
</evidence>
<evidence type="ECO:0000313" key="1">
    <source>
        <dbReference type="EMBL" id="EZA47438.1"/>
    </source>
</evidence>
<dbReference type="EMBL" id="KK107847">
    <property type="protein sequence ID" value="EZA47438.1"/>
    <property type="molecule type" value="Genomic_DNA"/>
</dbReference>
<name>A0A026VUF7_OOCBI</name>
<dbReference type="Proteomes" id="UP000053097">
    <property type="component" value="Unassembled WGS sequence"/>
</dbReference>
<protein>
    <submittedName>
        <fullName evidence="1">Uncharacterized protein</fullName>
    </submittedName>
</protein>
<gene>
    <name evidence="1" type="ORF">X777_15565</name>
</gene>
<reference evidence="1 2" key="1">
    <citation type="journal article" date="2014" name="Curr. Biol.">
        <title>The genome of the clonal raider ant Cerapachys biroi.</title>
        <authorList>
            <person name="Oxley P.R."/>
            <person name="Ji L."/>
            <person name="Fetter-Pruneda I."/>
            <person name="McKenzie S.K."/>
            <person name="Li C."/>
            <person name="Hu H."/>
            <person name="Zhang G."/>
            <person name="Kronauer D.J."/>
        </authorList>
    </citation>
    <scope>NUCLEOTIDE SEQUENCE [LARGE SCALE GENOMIC DNA]</scope>
</reference>
<organism evidence="1 2">
    <name type="scientific">Ooceraea biroi</name>
    <name type="common">Clonal raider ant</name>
    <name type="synonym">Cerapachys biroi</name>
    <dbReference type="NCBI Taxonomy" id="2015173"/>
    <lineage>
        <taxon>Eukaryota</taxon>
        <taxon>Metazoa</taxon>
        <taxon>Ecdysozoa</taxon>
        <taxon>Arthropoda</taxon>
        <taxon>Hexapoda</taxon>
        <taxon>Insecta</taxon>
        <taxon>Pterygota</taxon>
        <taxon>Neoptera</taxon>
        <taxon>Endopterygota</taxon>
        <taxon>Hymenoptera</taxon>
        <taxon>Apocrita</taxon>
        <taxon>Aculeata</taxon>
        <taxon>Formicoidea</taxon>
        <taxon>Formicidae</taxon>
        <taxon>Dorylinae</taxon>
        <taxon>Ooceraea</taxon>
    </lineage>
</organism>
<dbReference type="AlphaFoldDB" id="A0A026VUF7"/>
<sequence>MTEILNRVEISCRSHAQGREPFLFMVVTTTPVLGIESEINAYRTDPVKHDLKVFLPSESYIYLSLRIFKASNM</sequence>
<keyword evidence="2" id="KW-1185">Reference proteome</keyword>
<proteinExistence type="predicted"/>